<dbReference type="SUPFAM" id="SSF81296">
    <property type="entry name" value="E set domains"/>
    <property type="match status" value="1"/>
</dbReference>
<dbReference type="Proteomes" id="UP001286313">
    <property type="component" value="Unassembled WGS sequence"/>
</dbReference>
<evidence type="ECO:0000256" key="7">
    <source>
        <dbReference type="ARBA" id="ARBA00023186"/>
    </source>
</evidence>
<keyword evidence="5" id="KW-1133">Transmembrane helix</keyword>
<feature type="compositionally biased region" description="Basic and acidic residues" evidence="8">
    <location>
        <begin position="26"/>
        <end position="41"/>
    </location>
</feature>
<keyword evidence="3" id="KW-0812">Transmembrane</keyword>
<sequence length="234" mass="27176">MKKQKEKDDSASHRVDSSASISFISDKADNSPSKADKIEYHDDNSISHADKIADIKKTDNYLTNADKFADKSLTNEKYDNDFYDDAEWERCQRGLVKETMVLEMIPRLSHIVHCPYYPGDKHEYWWLYVCERTTQKLISSPYHITNLIEYGEYKIEFTAPNRIGVYVYQICLRSDSYLGVDQIADLKFDVKKERDFPLNHPQWQISSSSNDSDDSSYLWTTDDNDDDSGDSNSD</sequence>
<dbReference type="Gene3D" id="2.60.40.150">
    <property type="entry name" value="C2 domain"/>
    <property type="match status" value="1"/>
</dbReference>
<evidence type="ECO:0000256" key="5">
    <source>
        <dbReference type="ARBA" id="ARBA00022989"/>
    </source>
</evidence>
<evidence type="ECO:0000256" key="8">
    <source>
        <dbReference type="SAM" id="MobiDB-lite"/>
    </source>
</evidence>
<evidence type="ECO:0000313" key="10">
    <source>
        <dbReference type="EMBL" id="KAK3890342.1"/>
    </source>
</evidence>
<accession>A0AAE1GEG3</accession>
<evidence type="ECO:0000256" key="4">
    <source>
        <dbReference type="ARBA" id="ARBA00022824"/>
    </source>
</evidence>
<proteinExistence type="predicted"/>
<dbReference type="AlphaFoldDB" id="A0AAE1GEG3"/>
<feature type="region of interest" description="Disordered" evidence="8">
    <location>
        <begin position="1"/>
        <end position="41"/>
    </location>
</feature>
<dbReference type="InterPro" id="IPR014756">
    <property type="entry name" value="Ig_E-set"/>
</dbReference>
<evidence type="ECO:0000256" key="3">
    <source>
        <dbReference type="ARBA" id="ARBA00022692"/>
    </source>
</evidence>
<evidence type="ECO:0000256" key="1">
    <source>
        <dbReference type="ARBA" id="ARBA00004141"/>
    </source>
</evidence>
<feature type="domain" description="SEC63" evidence="9">
    <location>
        <begin position="107"/>
        <end position="183"/>
    </location>
</feature>
<dbReference type="GO" id="GO:0031207">
    <property type="term" value="C:Sec62/Sec63 complex"/>
    <property type="evidence" value="ECO:0007669"/>
    <property type="project" value="TreeGrafter"/>
</dbReference>
<feature type="compositionally biased region" description="Acidic residues" evidence="8">
    <location>
        <begin position="222"/>
        <end position="234"/>
    </location>
</feature>
<comment type="caution">
    <text evidence="10">The sequence shown here is derived from an EMBL/GenBank/DDBJ whole genome shotgun (WGS) entry which is preliminary data.</text>
</comment>
<keyword evidence="4" id="KW-0256">Endoplasmic reticulum</keyword>
<protein>
    <recommendedName>
        <fullName evidence="9">SEC63 domain-containing protein</fullName>
    </recommendedName>
</protein>
<evidence type="ECO:0000256" key="6">
    <source>
        <dbReference type="ARBA" id="ARBA00023136"/>
    </source>
</evidence>
<dbReference type="InterPro" id="IPR004179">
    <property type="entry name" value="Sec63-dom"/>
</dbReference>
<dbReference type="PANTHER" id="PTHR24075">
    <property type="entry name" value="SEC63 DOMAIN-CONTAINING"/>
    <property type="match status" value="1"/>
</dbReference>
<dbReference type="InterPro" id="IPR035892">
    <property type="entry name" value="C2_domain_sf"/>
</dbReference>
<gene>
    <name evidence="10" type="ORF">Pcinc_005720</name>
</gene>
<evidence type="ECO:0000259" key="9">
    <source>
        <dbReference type="Pfam" id="PF02889"/>
    </source>
</evidence>
<dbReference type="GO" id="GO:0003723">
    <property type="term" value="F:RNA binding"/>
    <property type="evidence" value="ECO:0007669"/>
    <property type="project" value="TreeGrafter"/>
</dbReference>
<evidence type="ECO:0000256" key="2">
    <source>
        <dbReference type="ARBA" id="ARBA00004240"/>
    </source>
</evidence>
<keyword evidence="11" id="KW-1185">Reference proteome</keyword>
<dbReference type="EMBL" id="JAWQEG010000431">
    <property type="protein sequence ID" value="KAK3890342.1"/>
    <property type="molecule type" value="Genomic_DNA"/>
</dbReference>
<organism evidence="10 11">
    <name type="scientific">Petrolisthes cinctipes</name>
    <name type="common">Flat porcelain crab</name>
    <dbReference type="NCBI Taxonomy" id="88211"/>
    <lineage>
        <taxon>Eukaryota</taxon>
        <taxon>Metazoa</taxon>
        <taxon>Ecdysozoa</taxon>
        <taxon>Arthropoda</taxon>
        <taxon>Crustacea</taxon>
        <taxon>Multicrustacea</taxon>
        <taxon>Malacostraca</taxon>
        <taxon>Eumalacostraca</taxon>
        <taxon>Eucarida</taxon>
        <taxon>Decapoda</taxon>
        <taxon>Pleocyemata</taxon>
        <taxon>Anomura</taxon>
        <taxon>Galatheoidea</taxon>
        <taxon>Porcellanidae</taxon>
        <taxon>Petrolisthes</taxon>
    </lineage>
</organism>
<keyword evidence="6" id="KW-0472">Membrane</keyword>
<dbReference type="PANTHER" id="PTHR24075:SF0">
    <property type="entry name" value="TRANSLOCATION PROTEIN SEC63 HOMOLOG"/>
    <property type="match status" value="1"/>
</dbReference>
<comment type="subcellular location">
    <subcellularLocation>
        <location evidence="2">Endoplasmic reticulum</location>
    </subcellularLocation>
    <subcellularLocation>
        <location evidence="1">Membrane</location>
        <topology evidence="1">Multi-pass membrane protein</topology>
    </subcellularLocation>
</comment>
<reference evidence="10" key="1">
    <citation type="submission" date="2023-10" db="EMBL/GenBank/DDBJ databases">
        <title>Genome assemblies of two species of porcelain crab, Petrolisthes cinctipes and Petrolisthes manimaculis (Anomura: Porcellanidae).</title>
        <authorList>
            <person name="Angst P."/>
        </authorList>
    </citation>
    <scope>NUCLEOTIDE SEQUENCE</scope>
    <source>
        <strain evidence="10">PB745_01</strain>
        <tissue evidence="10">Gill</tissue>
    </source>
</reference>
<name>A0AAE1GEG3_PETCI</name>
<dbReference type="GO" id="GO:0008320">
    <property type="term" value="F:protein transmembrane transporter activity"/>
    <property type="evidence" value="ECO:0007669"/>
    <property type="project" value="TreeGrafter"/>
</dbReference>
<keyword evidence="7" id="KW-0143">Chaperone</keyword>
<feature type="compositionally biased region" description="Basic and acidic residues" evidence="8">
    <location>
        <begin position="1"/>
        <end position="16"/>
    </location>
</feature>
<dbReference type="GO" id="GO:0006614">
    <property type="term" value="P:SRP-dependent cotranslational protein targeting to membrane"/>
    <property type="evidence" value="ECO:0007669"/>
    <property type="project" value="TreeGrafter"/>
</dbReference>
<dbReference type="GO" id="GO:0006620">
    <property type="term" value="P:post-translational protein targeting to endoplasmic reticulum membrane"/>
    <property type="evidence" value="ECO:0007669"/>
    <property type="project" value="TreeGrafter"/>
</dbReference>
<dbReference type="Pfam" id="PF02889">
    <property type="entry name" value="Sec63"/>
    <property type="match status" value="1"/>
</dbReference>
<feature type="region of interest" description="Disordered" evidence="8">
    <location>
        <begin position="200"/>
        <end position="234"/>
    </location>
</feature>
<evidence type="ECO:0000313" key="11">
    <source>
        <dbReference type="Proteomes" id="UP001286313"/>
    </source>
</evidence>